<dbReference type="EMBL" id="QQNA01000384">
    <property type="protein sequence ID" value="RDG31883.1"/>
    <property type="molecule type" value="Genomic_DNA"/>
</dbReference>
<evidence type="ECO:0000313" key="5">
    <source>
        <dbReference type="EMBL" id="RDG31883.1"/>
    </source>
</evidence>
<dbReference type="Gene3D" id="3.40.250.10">
    <property type="entry name" value="Rhodanese-like domain"/>
    <property type="match status" value="2"/>
</dbReference>
<protein>
    <recommendedName>
        <fullName evidence="4">Rhodanese domain-containing protein</fullName>
    </recommendedName>
</protein>
<keyword evidence="6" id="KW-1185">Reference proteome</keyword>
<keyword evidence="2" id="KW-0677">Repeat</keyword>
<dbReference type="AlphaFoldDB" id="A0A370AW40"/>
<keyword evidence="1" id="KW-0808">Transferase</keyword>
<feature type="domain" description="Rhodanese" evidence="4">
    <location>
        <begin position="87"/>
        <end position="182"/>
    </location>
</feature>
<dbReference type="PROSITE" id="PS50206">
    <property type="entry name" value="RHODANESE_3"/>
    <property type="match status" value="2"/>
</dbReference>
<dbReference type="Pfam" id="PF00581">
    <property type="entry name" value="Rhodanese"/>
    <property type="match status" value="2"/>
</dbReference>
<dbReference type="InterPro" id="IPR036873">
    <property type="entry name" value="Rhodanese-like_dom_sf"/>
</dbReference>
<name>A0A370AW40_9ACTN</name>
<dbReference type="SMART" id="SM00450">
    <property type="entry name" value="RHOD"/>
    <property type="match status" value="2"/>
</dbReference>
<organism evidence="5 6">
    <name type="scientific">Streptomyces corynorhini</name>
    <dbReference type="NCBI Taxonomy" id="2282652"/>
    <lineage>
        <taxon>Bacteria</taxon>
        <taxon>Bacillati</taxon>
        <taxon>Actinomycetota</taxon>
        <taxon>Actinomycetes</taxon>
        <taxon>Kitasatosporales</taxon>
        <taxon>Streptomycetaceae</taxon>
        <taxon>Streptomyces</taxon>
    </lineage>
</organism>
<dbReference type="GO" id="GO:0004792">
    <property type="term" value="F:thiosulfate-cyanide sulfurtransferase activity"/>
    <property type="evidence" value="ECO:0007669"/>
    <property type="project" value="TreeGrafter"/>
</dbReference>
<evidence type="ECO:0000313" key="6">
    <source>
        <dbReference type="Proteomes" id="UP000253741"/>
    </source>
</evidence>
<gene>
    <name evidence="5" type="ORF">DVH02_33055</name>
</gene>
<sequence length="346" mass="36520">MLHRRGRQRHRRRAGRGVQEALPHLQRAQGEPPGDVRPARVRTAGMTTPRDACLVDARTAYAEGSRSVFVEVAPWRVMARGPDPVTGSIPGARRTRVTPDFAGPPTATSGHLPLPGPAAVRDALAARGVGPADDIVLYTRRIEELSSATRAWFVLTWAGFRSVRVLDGALPAWVRAGGPTAPFRQAQARSTASGPAGDLVGAAAPDDSGRRVLSVTRVLDIARYGTLLDSRPAGAYNGSPDDPRTGHVPHAVHAHSAELIAPDGLLRPPAELRKWFLSHRAIGAHEVGAYCGGGVSSSLLVFVGALLGQQVGLFVDSWSAWTRDASLPVEQGAAATRSAAVDTDCA</sequence>
<dbReference type="PANTHER" id="PTHR11364">
    <property type="entry name" value="THIOSULFATE SULFERTANSFERASE"/>
    <property type="match status" value="1"/>
</dbReference>
<dbReference type="Proteomes" id="UP000253741">
    <property type="component" value="Unassembled WGS sequence"/>
</dbReference>
<dbReference type="SUPFAM" id="SSF52821">
    <property type="entry name" value="Rhodanese/Cell cycle control phosphatase"/>
    <property type="match status" value="2"/>
</dbReference>
<accession>A0A370AW40</accession>
<evidence type="ECO:0000256" key="3">
    <source>
        <dbReference type="SAM" id="MobiDB-lite"/>
    </source>
</evidence>
<evidence type="ECO:0000256" key="2">
    <source>
        <dbReference type="ARBA" id="ARBA00022737"/>
    </source>
</evidence>
<reference evidence="5 6" key="1">
    <citation type="submission" date="2018-07" db="EMBL/GenBank/DDBJ databases">
        <title>Streptomyces species from bats.</title>
        <authorList>
            <person name="Dunlap C."/>
        </authorList>
    </citation>
    <scope>NUCLEOTIDE SEQUENCE [LARGE SCALE GENOMIC DNA]</scope>
    <source>
        <strain evidence="5 6">AC230</strain>
    </source>
</reference>
<evidence type="ECO:0000256" key="1">
    <source>
        <dbReference type="ARBA" id="ARBA00022679"/>
    </source>
</evidence>
<feature type="compositionally biased region" description="Basic residues" evidence="3">
    <location>
        <begin position="1"/>
        <end position="15"/>
    </location>
</feature>
<feature type="region of interest" description="Disordered" evidence="3">
    <location>
        <begin position="1"/>
        <end position="40"/>
    </location>
</feature>
<dbReference type="InterPro" id="IPR001763">
    <property type="entry name" value="Rhodanese-like_dom"/>
</dbReference>
<comment type="caution">
    <text evidence="5">The sequence shown here is derived from an EMBL/GenBank/DDBJ whole genome shotgun (WGS) entry which is preliminary data.</text>
</comment>
<evidence type="ECO:0000259" key="4">
    <source>
        <dbReference type="PROSITE" id="PS50206"/>
    </source>
</evidence>
<proteinExistence type="predicted"/>
<dbReference type="PANTHER" id="PTHR11364:SF27">
    <property type="entry name" value="SULFURTRANSFERASE"/>
    <property type="match status" value="1"/>
</dbReference>
<dbReference type="InterPro" id="IPR045078">
    <property type="entry name" value="TST/MPST-like"/>
</dbReference>
<feature type="domain" description="Rhodanese" evidence="4">
    <location>
        <begin position="226"/>
        <end position="330"/>
    </location>
</feature>